<evidence type="ECO:0000256" key="5">
    <source>
        <dbReference type="ARBA" id="ARBA00022777"/>
    </source>
</evidence>
<evidence type="ECO:0000256" key="8">
    <source>
        <dbReference type="ARBA" id="ARBA00048679"/>
    </source>
</evidence>
<protein>
    <recommendedName>
        <fullName evidence="1">non-specific serine/threonine protein kinase</fullName>
        <ecNumber evidence="1">2.7.11.1</ecNumber>
    </recommendedName>
</protein>
<dbReference type="PROSITE" id="PS50011">
    <property type="entry name" value="PROTEIN_KINASE_DOM"/>
    <property type="match status" value="1"/>
</dbReference>
<dbReference type="SUPFAM" id="SSF140869">
    <property type="entry name" value="GUN4-like"/>
    <property type="match status" value="1"/>
</dbReference>
<evidence type="ECO:0000256" key="3">
    <source>
        <dbReference type="ARBA" id="ARBA00022679"/>
    </source>
</evidence>
<dbReference type="Gene3D" id="1.10.510.10">
    <property type="entry name" value="Transferase(Phosphotransferase) domain 1"/>
    <property type="match status" value="1"/>
</dbReference>
<comment type="catalytic activity">
    <reaction evidence="8">
        <text>L-seryl-[protein] + ATP = O-phospho-L-seryl-[protein] + ADP + H(+)</text>
        <dbReference type="Rhea" id="RHEA:17989"/>
        <dbReference type="Rhea" id="RHEA-COMP:9863"/>
        <dbReference type="Rhea" id="RHEA-COMP:11604"/>
        <dbReference type="ChEBI" id="CHEBI:15378"/>
        <dbReference type="ChEBI" id="CHEBI:29999"/>
        <dbReference type="ChEBI" id="CHEBI:30616"/>
        <dbReference type="ChEBI" id="CHEBI:83421"/>
        <dbReference type="ChEBI" id="CHEBI:456216"/>
        <dbReference type="EC" id="2.7.11.1"/>
    </reaction>
</comment>
<sequence length="496" mass="57186">MLYCCNPSCPNPFNNEGYRFCQSCGAPILLPLFRNRYRVIRQLGYGGFSRTYEAQDVDRMNDPCVIKQFMPQVQGTAARQKATELFKQEAQRLYELGEHPQIPGLIAYFEQDRRLYLVQEYIDGQNLLQELQQKGHFNPDQIYQILSELLEILQIIHNRNIIHRDIKPENIMRRSRDNQLILIDFGVSKQVKGTTTVGQGTTVGTPGYVPMEQLRGQVYPASDLYSLGVTCLRLLTGCLPSEGGRDDLYDAMEGRWVWRERLPANVSVPRQLAEVLDRLTRDFVRDRYQSAQEVLQVLKQPYPYHYQPIPTQNYQRIVPPITQKYTHSTEKYTHAATPPPPPKVTPKLNSYQKLQDLMKAGKWREADAETSRLMLEIVGSQAGCFSTAQIATFPCRELREINQVWEQASGGRFGFGVQRRIWEQVNQNTTEFAQRVGWCDRQPSDQIYVKDYDQLSFSLKAPQGHLPALSVMAGREWDRTLWLLEHLFLSVEACGL</sequence>
<comment type="catalytic activity">
    <reaction evidence="7">
        <text>L-threonyl-[protein] + ATP = O-phospho-L-threonyl-[protein] + ADP + H(+)</text>
        <dbReference type="Rhea" id="RHEA:46608"/>
        <dbReference type="Rhea" id="RHEA-COMP:11060"/>
        <dbReference type="Rhea" id="RHEA-COMP:11605"/>
        <dbReference type="ChEBI" id="CHEBI:15378"/>
        <dbReference type="ChEBI" id="CHEBI:30013"/>
        <dbReference type="ChEBI" id="CHEBI:30616"/>
        <dbReference type="ChEBI" id="CHEBI:61977"/>
        <dbReference type="ChEBI" id="CHEBI:456216"/>
        <dbReference type="EC" id="2.7.11.1"/>
    </reaction>
</comment>
<dbReference type="SUPFAM" id="SSF56112">
    <property type="entry name" value="Protein kinase-like (PK-like)"/>
    <property type="match status" value="1"/>
</dbReference>
<keyword evidence="12" id="KW-1185">Reference proteome</keyword>
<keyword evidence="3" id="KW-0808">Transferase</keyword>
<evidence type="ECO:0000256" key="6">
    <source>
        <dbReference type="ARBA" id="ARBA00022840"/>
    </source>
</evidence>
<dbReference type="Proteomes" id="UP000326169">
    <property type="component" value="Unassembled WGS sequence"/>
</dbReference>
<feature type="domain" description="Protein kinase" evidence="10">
    <location>
        <begin position="37"/>
        <end position="303"/>
    </location>
</feature>
<dbReference type="InterPro" id="IPR000719">
    <property type="entry name" value="Prot_kinase_dom"/>
</dbReference>
<dbReference type="GeneID" id="301685329"/>
<accession>A0A5M3TDN6</accession>
<dbReference type="InterPro" id="IPR008629">
    <property type="entry name" value="GUN4-like"/>
</dbReference>
<organism evidence="11 12">
    <name type="scientific">Limnospira platensis NIES-46</name>
    <dbReference type="NCBI Taxonomy" id="1236695"/>
    <lineage>
        <taxon>Bacteria</taxon>
        <taxon>Bacillati</taxon>
        <taxon>Cyanobacteriota</taxon>
        <taxon>Cyanophyceae</taxon>
        <taxon>Oscillatoriophycideae</taxon>
        <taxon>Oscillatoriales</taxon>
        <taxon>Sirenicapillariaceae</taxon>
        <taxon>Limnospira</taxon>
    </lineage>
</organism>
<dbReference type="GO" id="GO:0004674">
    <property type="term" value="F:protein serine/threonine kinase activity"/>
    <property type="evidence" value="ECO:0007669"/>
    <property type="project" value="UniProtKB-KW"/>
</dbReference>
<dbReference type="Gene3D" id="3.30.200.20">
    <property type="entry name" value="Phosphorylase Kinase, domain 1"/>
    <property type="match status" value="1"/>
</dbReference>
<dbReference type="Gene3D" id="1.10.10.1770">
    <property type="entry name" value="Gun4-like"/>
    <property type="match status" value="1"/>
</dbReference>
<keyword evidence="2 11" id="KW-0723">Serine/threonine-protein kinase</keyword>
<dbReference type="NCBIfam" id="NF045510">
    <property type="entry name" value="4Cys_prefix_kin"/>
    <property type="match status" value="1"/>
</dbReference>
<reference evidence="11 12" key="1">
    <citation type="journal article" date="2019" name="J Genomics">
        <title>The Draft Genome of a Hydrogen-producing Cyanobacterium, Arthrospira platensis NIES-46.</title>
        <authorList>
            <person name="Suzuki S."/>
            <person name="Yamaguchi H."/>
            <person name="Kawachi M."/>
        </authorList>
    </citation>
    <scope>NUCLEOTIDE SEQUENCE [LARGE SCALE GENOMIC DNA]</scope>
    <source>
        <strain evidence="11 12">NIES-46</strain>
    </source>
</reference>
<evidence type="ECO:0000256" key="9">
    <source>
        <dbReference type="PROSITE-ProRule" id="PRU10141"/>
    </source>
</evidence>
<dbReference type="Pfam" id="PF05419">
    <property type="entry name" value="GUN4"/>
    <property type="match status" value="1"/>
</dbReference>
<keyword evidence="6 9" id="KW-0067">ATP-binding</keyword>
<keyword evidence="4 9" id="KW-0547">Nucleotide-binding</keyword>
<gene>
    <name evidence="11" type="ORF">NIES46_46170</name>
</gene>
<keyword evidence="5 11" id="KW-0418">Kinase</keyword>
<dbReference type="InterPro" id="IPR037215">
    <property type="entry name" value="GUN4-like_sf"/>
</dbReference>
<dbReference type="PANTHER" id="PTHR24363">
    <property type="entry name" value="SERINE/THREONINE PROTEIN KINASE"/>
    <property type="match status" value="1"/>
</dbReference>
<feature type="binding site" evidence="9">
    <location>
        <position position="67"/>
    </location>
    <ligand>
        <name>ATP</name>
        <dbReference type="ChEBI" id="CHEBI:30616"/>
    </ligand>
</feature>
<evidence type="ECO:0000256" key="7">
    <source>
        <dbReference type="ARBA" id="ARBA00047899"/>
    </source>
</evidence>
<name>A0A5M3TDN6_LIMPL</name>
<dbReference type="PROSITE" id="PS00107">
    <property type="entry name" value="PROTEIN_KINASE_ATP"/>
    <property type="match status" value="1"/>
</dbReference>
<evidence type="ECO:0000313" key="11">
    <source>
        <dbReference type="EMBL" id="GCE96545.1"/>
    </source>
</evidence>
<evidence type="ECO:0000259" key="10">
    <source>
        <dbReference type="PROSITE" id="PS50011"/>
    </source>
</evidence>
<dbReference type="InterPro" id="IPR017441">
    <property type="entry name" value="Protein_kinase_ATP_BS"/>
</dbReference>
<dbReference type="Gene3D" id="1.25.40.620">
    <property type="match status" value="1"/>
</dbReference>
<dbReference type="PANTHER" id="PTHR24363:SF0">
    <property type="entry name" value="SERINE_THREONINE KINASE LIKE DOMAIN CONTAINING 1"/>
    <property type="match status" value="1"/>
</dbReference>
<evidence type="ECO:0000256" key="4">
    <source>
        <dbReference type="ARBA" id="ARBA00022741"/>
    </source>
</evidence>
<dbReference type="SMART" id="SM00220">
    <property type="entry name" value="S_TKc"/>
    <property type="match status" value="1"/>
</dbReference>
<dbReference type="CDD" id="cd14014">
    <property type="entry name" value="STKc_PknB_like"/>
    <property type="match status" value="1"/>
</dbReference>
<proteinExistence type="predicted"/>
<dbReference type="RefSeq" id="WP_006617935.1">
    <property type="nucleotide sequence ID" value="NZ_BIMW01000196.1"/>
</dbReference>
<evidence type="ECO:0000256" key="2">
    <source>
        <dbReference type="ARBA" id="ARBA00022527"/>
    </source>
</evidence>
<comment type="caution">
    <text evidence="11">The sequence shown here is derived from an EMBL/GenBank/DDBJ whole genome shotgun (WGS) entry which is preliminary data.</text>
</comment>
<evidence type="ECO:0000256" key="1">
    <source>
        <dbReference type="ARBA" id="ARBA00012513"/>
    </source>
</evidence>
<dbReference type="EC" id="2.7.11.1" evidence="1"/>
<evidence type="ECO:0000313" key="12">
    <source>
        <dbReference type="Proteomes" id="UP000326169"/>
    </source>
</evidence>
<dbReference type="CDD" id="cd16383">
    <property type="entry name" value="GUN4"/>
    <property type="match status" value="1"/>
</dbReference>
<dbReference type="Pfam" id="PF00069">
    <property type="entry name" value="Pkinase"/>
    <property type="match status" value="1"/>
</dbReference>
<dbReference type="EMBL" id="BIMW01000196">
    <property type="protein sequence ID" value="GCE96545.1"/>
    <property type="molecule type" value="Genomic_DNA"/>
</dbReference>
<dbReference type="InterPro" id="IPR011009">
    <property type="entry name" value="Kinase-like_dom_sf"/>
</dbReference>